<sequence length="229" mass="24691">MRVEHALRSLADSASTELRVKAPVQTTLYSLSEQPPQPSDRRGGERHLTLFRVGTVLIGGRRELCLIKNISAGGMKLQLYCAVEVGQPLQVELKTGMSVAGSVSWIRDGQVGLTFEAPIDVIRILTHDEAGPRPRMPRIETDAPICVRHGASTYRLRASDISQGGVKVGHAAGLPVDAEVVITLPGLTPQPGVVRWTEHGFAGLSFNLPLPLSELVAWLEGQRPSSRAA</sequence>
<dbReference type="SUPFAM" id="SSF141371">
    <property type="entry name" value="PilZ domain-like"/>
    <property type="match status" value="2"/>
</dbReference>
<name>A0A6J4TX84_9SPHN</name>
<accession>A0A6J4TX84</accession>
<dbReference type="Pfam" id="PF07238">
    <property type="entry name" value="PilZ"/>
    <property type="match status" value="2"/>
</dbReference>
<protein>
    <recommendedName>
        <fullName evidence="1">PilZ domain-containing protein</fullName>
    </recommendedName>
</protein>
<evidence type="ECO:0000259" key="1">
    <source>
        <dbReference type="Pfam" id="PF07238"/>
    </source>
</evidence>
<reference evidence="2" key="1">
    <citation type="submission" date="2020-02" db="EMBL/GenBank/DDBJ databases">
        <authorList>
            <person name="Meier V. D."/>
        </authorList>
    </citation>
    <scope>NUCLEOTIDE SEQUENCE</scope>
    <source>
        <strain evidence="2">AVDCRST_MAG31</strain>
    </source>
</reference>
<dbReference type="AlphaFoldDB" id="A0A6J4TX84"/>
<dbReference type="InterPro" id="IPR009875">
    <property type="entry name" value="PilZ_domain"/>
</dbReference>
<gene>
    <name evidence="2" type="ORF">AVDCRST_MAG31-2551</name>
</gene>
<dbReference type="RefSeq" id="WP_294171080.1">
    <property type="nucleotide sequence ID" value="NZ_CADCWA010000194.1"/>
</dbReference>
<evidence type="ECO:0000313" key="2">
    <source>
        <dbReference type="EMBL" id="CAA9532791.1"/>
    </source>
</evidence>
<dbReference type="GO" id="GO:0035438">
    <property type="term" value="F:cyclic-di-GMP binding"/>
    <property type="evidence" value="ECO:0007669"/>
    <property type="project" value="InterPro"/>
</dbReference>
<dbReference type="EMBL" id="CADCWA010000194">
    <property type="protein sequence ID" value="CAA9532791.1"/>
    <property type="molecule type" value="Genomic_DNA"/>
</dbReference>
<proteinExistence type="predicted"/>
<feature type="domain" description="PilZ" evidence="1">
    <location>
        <begin position="41"/>
        <end position="120"/>
    </location>
</feature>
<feature type="domain" description="PilZ" evidence="1">
    <location>
        <begin position="135"/>
        <end position="213"/>
    </location>
</feature>
<organism evidence="2">
    <name type="scientific">uncultured Sphingomonas sp</name>
    <dbReference type="NCBI Taxonomy" id="158754"/>
    <lineage>
        <taxon>Bacteria</taxon>
        <taxon>Pseudomonadati</taxon>
        <taxon>Pseudomonadota</taxon>
        <taxon>Alphaproteobacteria</taxon>
        <taxon>Sphingomonadales</taxon>
        <taxon>Sphingomonadaceae</taxon>
        <taxon>Sphingomonas</taxon>
        <taxon>environmental samples</taxon>
    </lineage>
</organism>